<gene>
    <name evidence="2" type="ORF">APD33_13560</name>
</gene>
<evidence type="ECO:0000256" key="1">
    <source>
        <dbReference type="SAM" id="MobiDB-lite"/>
    </source>
</evidence>
<accession>A0AAN5WDZ6</accession>
<protein>
    <submittedName>
        <fullName evidence="2">Uncharacterized protein</fullName>
    </submittedName>
</protein>
<dbReference type="Proteomes" id="UP000051449">
    <property type="component" value="Unassembled WGS sequence"/>
</dbReference>
<dbReference type="RefSeq" id="WP_000126616.1">
    <property type="nucleotide sequence ID" value="NZ_CAJHFN010000015.1"/>
</dbReference>
<comment type="caution">
    <text evidence="2">The sequence shown here is derived from an EMBL/GenBank/DDBJ whole genome shotgun (WGS) entry which is preliminary data.</text>
</comment>
<sequence>MTAQANIQQDEVFLEQLFDETTDLTDLINVLDGQGSTAQATEASIDDAALSIEDLQLDASLVEEVATQTEVKTEQVATEPQDTLEGLIEDTDFDASALDLSLAVTEVSTEEKKVEKKSKKTKKETEAAKNQENQREASPSTYRTTYQNSKVSAVLLSRLGDDAYDHLLLEVEDAELLEKDPEALKARQQELLNILNARPGSGSSITTQKKVAEKIVQLFTWLKNGGELNVVMHRTFGVLLKDGYITTKKTGNLYSNLLAKPYSPGTASAQSGQMMQMLPMLKIALKDEQGRLVPNPNSLLLMKIKSELFPEL</sequence>
<feature type="region of interest" description="Disordered" evidence="1">
    <location>
        <begin position="111"/>
        <end position="144"/>
    </location>
</feature>
<proteinExistence type="predicted"/>
<organism evidence="2 3">
    <name type="scientific">Acinetobacter baumannii</name>
    <dbReference type="NCBI Taxonomy" id="470"/>
    <lineage>
        <taxon>Bacteria</taxon>
        <taxon>Pseudomonadati</taxon>
        <taxon>Pseudomonadota</taxon>
        <taxon>Gammaproteobacteria</taxon>
        <taxon>Moraxellales</taxon>
        <taxon>Moraxellaceae</taxon>
        <taxon>Acinetobacter</taxon>
        <taxon>Acinetobacter calcoaceticus/baumannii complex</taxon>
    </lineage>
</organism>
<dbReference type="AlphaFoldDB" id="A0AAN5WDZ6"/>
<evidence type="ECO:0000313" key="3">
    <source>
        <dbReference type="Proteomes" id="UP000051449"/>
    </source>
</evidence>
<dbReference type="EMBL" id="LLGC01000179">
    <property type="protein sequence ID" value="KQE03637.1"/>
    <property type="molecule type" value="Genomic_DNA"/>
</dbReference>
<evidence type="ECO:0000313" key="2">
    <source>
        <dbReference type="EMBL" id="KQE03637.1"/>
    </source>
</evidence>
<name>A0AAN5WDZ6_ACIBA</name>
<reference evidence="2 3" key="1">
    <citation type="submission" date="2015-10" db="EMBL/GenBank/DDBJ databases">
        <title>The utility of whole genome sequencing in characterizing Acinetobacter epidemiology and analyzing hospital outbreaks.</title>
        <authorList>
            <person name="Ozer E.A."/>
            <person name="Fitzpatrick M.A."/>
            <person name="Hauser A.R."/>
        </authorList>
    </citation>
    <scope>NUCLEOTIDE SEQUENCE [LARGE SCALE GENOMIC DNA]</scope>
    <source>
        <strain evidence="2 3">ABBL072</strain>
    </source>
</reference>
<feature type="compositionally biased region" description="Basic and acidic residues" evidence="1">
    <location>
        <begin position="123"/>
        <end position="135"/>
    </location>
</feature>